<evidence type="ECO:0000259" key="1">
    <source>
        <dbReference type="Pfam" id="PF13660"/>
    </source>
</evidence>
<dbReference type="GO" id="GO:0008887">
    <property type="term" value="F:glycerate kinase activity"/>
    <property type="evidence" value="ECO:0007669"/>
    <property type="project" value="InterPro"/>
</dbReference>
<dbReference type="Proteomes" id="UP000663869">
    <property type="component" value="Unassembled WGS sequence"/>
</dbReference>
<dbReference type="EMBL" id="CAJNXB010000891">
    <property type="protein sequence ID" value="CAF3111477.1"/>
    <property type="molecule type" value="Genomic_DNA"/>
</dbReference>
<evidence type="ECO:0000313" key="2">
    <source>
        <dbReference type="EMBL" id="CAF3111477.1"/>
    </source>
</evidence>
<reference evidence="3" key="1">
    <citation type="submission" date="2021-02" db="EMBL/GenBank/DDBJ databases">
        <authorList>
            <person name="Nowell W R."/>
        </authorList>
    </citation>
    <scope>NUCLEOTIDE SEQUENCE</scope>
</reference>
<dbReference type="EMBL" id="CAJNYU010003734">
    <property type="protein sequence ID" value="CAF3697172.1"/>
    <property type="molecule type" value="Genomic_DNA"/>
</dbReference>
<dbReference type="GO" id="GO:0005737">
    <property type="term" value="C:cytoplasm"/>
    <property type="evidence" value="ECO:0007669"/>
    <property type="project" value="TreeGrafter"/>
</dbReference>
<evidence type="ECO:0000313" key="3">
    <source>
        <dbReference type="EMBL" id="CAF3697172.1"/>
    </source>
</evidence>
<evidence type="ECO:0000313" key="4">
    <source>
        <dbReference type="Proteomes" id="UP000663869"/>
    </source>
</evidence>
<protein>
    <recommendedName>
        <fullName evidence="1">MOFRL-associated domain-containing protein</fullName>
    </recommendedName>
</protein>
<dbReference type="OrthoDB" id="44918at2759"/>
<dbReference type="InterPro" id="IPR038614">
    <property type="entry name" value="GK_N_sf"/>
</dbReference>
<dbReference type="Pfam" id="PF13660">
    <property type="entry name" value="DUF4147"/>
    <property type="match status" value="1"/>
</dbReference>
<dbReference type="Proteomes" id="UP000663825">
    <property type="component" value="Unassembled WGS sequence"/>
</dbReference>
<gene>
    <name evidence="3" type="ORF">FME351_LOCUS27461</name>
    <name evidence="2" type="ORF">TIS948_LOCUS7492</name>
</gene>
<accession>A0A818UF53</accession>
<dbReference type="InterPro" id="IPR039760">
    <property type="entry name" value="MOFRL_protein"/>
</dbReference>
<sequence>MCTCISEIKEKEMKTNALKLFRTAVTAADPYECVKQHLIFHNNNQLNDDNAELHIGNNHITFNHNLYVAAFGKAAIAMCRAVDELCHKHIIKGIASVPVGAIEQAKRKDLHATTHIVYVDFN</sequence>
<dbReference type="PANTHER" id="PTHR12227">
    <property type="entry name" value="GLYCERATE KINASE"/>
    <property type="match status" value="1"/>
</dbReference>
<dbReference type="PANTHER" id="PTHR12227:SF0">
    <property type="entry name" value="GLYCERATE KINASE"/>
    <property type="match status" value="1"/>
</dbReference>
<dbReference type="AlphaFoldDB" id="A0A818UF53"/>
<feature type="domain" description="MOFRL-associated" evidence="1">
    <location>
        <begin position="17"/>
        <end position="112"/>
    </location>
</feature>
<dbReference type="Gene3D" id="3.40.50.10180">
    <property type="entry name" value="Glycerate kinase, MOFRL-like N-terminal domain"/>
    <property type="match status" value="1"/>
</dbReference>
<comment type="caution">
    <text evidence="3">The sequence shown here is derived from an EMBL/GenBank/DDBJ whole genome shotgun (WGS) entry which is preliminary data.</text>
</comment>
<organism evidence="3 4">
    <name type="scientific">Rotaria socialis</name>
    <dbReference type="NCBI Taxonomy" id="392032"/>
    <lineage>
        <taxon>Eukaryota</taxon>
        <taxon>Metazoa</taxon>
        <taxon>Spiralia</taxon>
        <taxon>Gnathifera</taxon>
        <taxon>Rotifera</taxon>
        <taxon>Eurotatoria</taxon>
        <taxon>Bdelloidea</taxon>
        <taxon>Philodinida</taxon>
        <taxon>Philodinidae</taxon>
        <taxon>Rotaria</taxon>
    </lineage>
</organism>
<proteinExistence type="predicted"/>
<name>A0A818UF53_9BILA</name>
<dbReference type="SUPFAM" id="SSF82544">
    <property type="entry name" value="GckA/TtuD-like"/>
    <property type="match status" value="1"/>
</dbReference>
<dbReference type="InterPro" id="IPR025286">
    <property type="entry name" value="MOFRL_assoc_dom"/>
</dbReference>